<comment type="caution">
    <text evidence="1">The sequence shown here is derived from an EMBL/GenBank/DDBJ whole genome shotgun (WGS) entry which is preliminary data.</text>
</comment>
<gene>
    <name evidence="1" type="ORF">IWW38_000366</name>
</gene>
<protein>
    <submittedName>
        <fullName evidence="1">Uncharacterized protein</fullName>
    </submittedName>
</protein>
<accession>A0ACC1MA34</accession>
<reference evidence="1" key="1">
    <citation type="submission" date="2022-07" db="EMBL/GenBank/DDBJ databases">
        <title>Phylogenomic reconstructions and comparative analyses of Kickxellomycotina fungi.</title>
        <authorList>
            <person name="Reynolds N.K."/>
            <person name="Stajich J.E."/>
            <person name="Barry K."/>
            <person name="Grigoriev I.V."/>
            <person name="Crous P."/>
            <person name="Smith M.E."/>
        </authorList>
    </citation>
    <scope>NUCLEOTIDE SEQUENCE</scope>
    <source>
        <strain evidence="1">CBS 190363</strain>
    </source>
</reference>
<dbReference type="EMBL" id="JANBVB010000003">
    <property type="protein sequence ID" value="KAJ2900692.1"/>
    <property type="molecule type" value="Genomic_DNA"/>
</dbReference>
<evidence type="ECO:0000313" key="2">
    <source>
        <dbReference type="Proteomes" id="UP001139981"/>
    </source>
</evidence>
<organism evidence="1 2">
    <name type="scientific">Coemansia aciculifera</name>
    <dbReference type="NCBI Taxonomy" id="417176"/>
    <lineage>
        <taxon>Eukaryota</taxon>
        <taxon>Fungi</taxon>
        <taxon>Fungi incertae sedis</taxon>
        <taxon>Zoopagomycota</taxon>
        <taxon>Kickxellomycotina</taxon>
        <taxon>Kickxellomycetes</taxon>
        <taxon>Kickxellales</taxon>
        <taxon>Kickxellaceae</taxon>
        <taxon>Coemansia</taxon>
    </lineage>
</organism>
<keyword evidence="2" id="KW-1185">Reference proteome</keyword>
<dbReference type="Proteomes" id="UP001139981">
    <property type="component" value="Unassembled WGS sequence"/>
</dbReference>
<name>A0ACC1MA34_9FUNG</name>
<sequence length="1278" mass="135522">MISAPELRSVVDEIKRVAEGNYDSTSDDEEDGGNAGGGGSSDGTQNTFGGRAYDIDRLHAEDARDKVFVAILKALVARHNRPSSPKELATCIMKHEFTMLGGATPYATVSSRISQHFKRIFDQVPPRPPVLGRVAHEKHTRKYFYYVTSAAEQDAFHRKVRAGLIPTQPMPLVPPPSSTRKKPRCLVPPAAVEPDHHPQQQQQQQQRCSSASLRRAVSVEVSEQPPHRSTRSQQQQRQQQQQHLPTTRLRRTSYDGGCERKDSDEEEEEDPNPYARKRYRSVRSAVAQAYPRRRSRRSATPVAAVVEDVDALKLFEEGGELEELLGPGMDDSCVPIITATEPAGSSSPQQEHVTAGSSSNHHRLTTTPADQSPRLFGADLTSSSSSSSTAVAGAAATGYASSVATTAADYDFSFQDLMEAELMSVNELENLWATSNPADEMGDATYAADVAAAEAAAAAVAEKEEKAKLLTTIPETPDEDIASDVLPSRLTQRLLALSTGSALPNQANCQNGASKPPRLTLTPCDSVVVDSVEPTAALVGNTSDHEESSLPTPTTGSDGGTSCSSKVILPDPFGDIAASAMVATKVAVSPRVVLTIVETVPVYMTVVTTTEPAVAQQGKWLVRRHRLLRLVENGYVNASSLLLAGGVASEQERSIVLSLEVGRFKWRRPQSKLYGTWIPLPRARALAATCSLNHRLGPFLNDNLEAYFPAPLPTAFVRHVITPFFAAEQDAGGIEFQSLVNSVSSAAAAAAAAATSTPSSSSQPPLTTQSISQAISRSSTFGATARGTPSPSIIQAMSRQPPSFGGAAAAAKAIFASDDRHLQSLLQLLSADGPMLGTPGAIAAAATMPQADSKEAEEKEKDEEEEKREEVEEESGGGVDAQRLAEAIAAQDKGDGNNDDDDGSGGEDKSVEDELDLSMDLADHDMICRSTPPSPPPPPPVLRRASTVDGGMGAAAAAPAAAAVRPGAAGLNARLAQTMEAFGLSGAAKANLLLRLRAAAAATSTGKPLAVAPYLLYRAGSGGGGGQGGSAGGLAKRRLDDDGRPRKRARVVRVARCKPGTESTSVQQQQHQYPPQQQQQQSAKRLVDAADILRVACAIYSQKVNADMQTQREEAANEAQQLAPPPPPPPPPPSSTSSSSLAATRQAQRPPVVRPPPTQRPSVQRPLGPRPPGQRPPGQRPTGAPLSSPRPPLHSPLRRPPPPSTSPGAVGGRPPPIRPPSMRPPPPAAAMRPPAMRPRPPPPAQQQQQRPSSSLKTLQRSSPLKSSPQQQQQRPLSK</sequence>
<evidence type="ECO:0000313" key="1">
    <source>
        <dbReference type="EMBL" id="KAJ2900692.1"/>
    </source>
</evidence>
<proteinExistence type="predicted"/>